<dbReference type="OrthoDB" id="2902611at2"/>
<dbReference type="GO" id="GO:0003677">
    <property type="term" value="F:DNA binding"/>
    <property type="evidence" value="ECO:0007669"/>
    <property type="project" value="InterPro"/>
</dbReference>
<sequence>MNPQQYKILNEIFRKIIGKHIRNSRLMWGLTQEEAAERIGCSAKHLGRIERGEKTPKGLMLSLIQLKLDLRSDDYLKEFEEAIKKLEKGK</sequence>
<dbReference type="SMART" id="SM00530">
    <property type="entry name" value="HTH_XRE"/>
    <property type="match status" value="1"/>
</dbReference>
<protein>
    <submittedName>
        <fullName evidence="2">Helix-turn-helix protein</fullName>
    </submittedName>
</protein>
<feature type="domain" description="HTH cro/C1-type" evidence="1">
    <location>
        <begin position="21"/>
        <end position="76"/>
    </location>
</feature>
<dbReference type="Gene3D" id="1.10.260.40">
    <property type="entry name" value="lambda repressor-like DNA-binding domains"/>
    <property type="match status" value="1"/>
</dbReference>
<dbReference type="EMBL" id="QJJQ01000016">
    <property type="protein sequence ID" value="PXW83414.1"/>
    <property type="molecule type" value="Genomic_DNA"/>
</dbReference>
<organism evidence="2 3">
    <name type="scientific">Pseudogracilibacillus auburnensis</name>
    <dbReference type="NCBI Taxonomy" id="1494959"/>
    <lineage>
        <taxon>Bacteria</taxon>
        <taxon>Bacillati</taxon>
        <taxon>Bacillota</taxon>
        <taxon>Bacilli</taxon>
        <taxon>Bacillales</taxon>
        <taxon>Bacillaceae</taxon>
        <taxon>Pseudogracilibacillus</taxon>
    </lineage>
</organism>
<gene>
    <name evidence="2" type="ORF">DFR56_11693</name>
</gene>
<name>A0A2V3VQJ2_9BACI</name>
<dbReference type="AlphaFoldDB" id="A0A2V3VQJ2"/>
<comment type="caution">
    <text evidence="2">The sequence shown here is derived from an EMBL/GenBank/DDBJ whole genome shotgun (WGS) entry which is preliminary data.</text>
</comment>
<dbReference type="SUPFAM" id="SSF47413">
    <property type="entry name" value="lambda repressor-like DNA-binding domains"/>
    <property type="match status" value="1"/>
</dbReference>
<evidence type="ECO:0000259" key="1">
    <source>
        <dbReference type="PROSITE" id="PS50943"/>
    </source>
</evidence>
<dbReference type="Pfam" id="PF01381">
    <property type="entry name" value="HTH_3"/>
    <property type="match status" value="1"/>
</dbReference>
<dbReference type="CDD" id="cd00093">
    <property type="entry name" value="HTH_XRE"/>
    <property type="match status" value="1"/>
</dbReference>
<dbReference type="Proteomes" id="UP000247978">
    <property type="component" value="Unassembled WGS sequence"/>
</dbReference>
<dbReference type="RefSeq" id="WP_110396934.1">
    <property type="nucleotide sequence ID" value="NZ_JADIJL010000002.1"/>
</dbReference>
<accession>A0A2V3VQJ2</accession>
<dbReference type="PROSITE" id="PS50943">
    <property type="entry name" value="HTH_CROC1"/>
    <property type="match status" value="1"/>
</dbReference>
<proteinExistence type="predicted"/>
<dbReference type="InterPro" id="IPR010982">
    <property type="entry name" value="Lambda_DNA-bd_dom_sf"/>
</dbReference>
<reference evidence="2 3" key="1">
    <citation type="submission" date="2018-05" db="EMBL/GenBank/DDBJ databases">
        <title>Genomic Encyclopedia of Type Strains, Phase IV (KMG-IV): sequencing the most valuable type-strain genomes for metagenomic binning, comparative biology and taxonomic classification.</title>
        <authorList>
            <person name="Goeker M."/>
        </authorList>
    </citation>
    <scope>NUCLEOTIDE SEQUENCE [LARGE SCALE GENOMIC DNA]</scope>
    <source>
        <strain evidence="2 3">DSM 28556</strain>
    </source>
</reference>
<dbReference type="InterPro" id="IPR001387">
    <property type="entry name" value="Cro/C1-type_HTH"/>
</dbReference>
<evidence type="ECO:0000313" key="2">
    <source>
        <dbReference type="EMBL" id="PXW83414.1"/>
    </source>
</evidence>
<keyword evidence="3" id="KW-1185">Reference proteome</keyword>
<evidence type="ECO:0000313" key="3">
    <source>
        <dbReference type="Proteomes" id="UP000247978"/>
    </source>
</evidence>